<name>A0A9W9CMT4_9PLEO</name>
<evidence type="ECO:0000256" key="9">
    <source>
        <dbReference type="ARBA" id="ARBA00022833"/>
    </source>
</evidence>
<dbReference type="InterPro" id="IPR001841">
    <property type="entry name" value="Znf_RING"/>
</dbReference>
<proteinExistence type="predicted"/>
<dbReference type="GO" id="GO:0008270">
    <property type="term" value="F:zinc ion binding"/>
    <property type="evidence" value="ECO:0007669"/>
    <property type="project" value="UniProtKB-KW"/>
</dbReference>
<evidence type="ECO:0000256" key="10">
    <source>
        <dbReference type="PROSITE-ProRule" id="PRU00175"/>
    </source>
</evidence>
<comment type="pathway">
    <text evidence="2">Protein modification; protein ubiquitination.</text>
</comment>
<evidence type="ECO:0000313" key="14">
    <source>
        <dbReference type="EMBL" id="KAJ4370724.1"/>
    </source>
</evidence>
<reference evidence="14" key="1">
    <citation type="submission" date="2022-10" db="EMBL/GenBank/DDBJ databases">
        <title>Tapping the CABI collections for fungal endophytes: first genome assemblies for Collariella, Neodidymelliopsis, Ascochyta clinopodiicola, Didymella pomorum, Didymosphaeria variabile, Neocosmospora piperis and Neocucurbitaria cava.</title>
        <authorList>
            <person name="Hill R."/>
        </authorList>
    </citation>
    <scope>NUCLEOTIDE SEQUENCE</scope>
    <source>
        <strain evidence="14">IMI 356814</strain>
    </source>
</reference>
<dbReference type="EMBL" id="JAPEUY010000008">
    <property type="protein sequence ID" value="KAJ4370724.1"/>
    <property type="molecule type" value="Genomic_DNA"/>
</dbReference>
<keyword evidence="5" id="KW-0479">Metal-binding</keyword>
<dbReference type="GO" id="GO:0061630">
    <property type="term" value="F:ubiquitin protein ligase activity"/>
    <property type="evidence" value="ECO:0007669"/>
    <property type="project" value="UniProtKB-EC"/>
</dbReference>
<evidence type="ECO:0000256" key="5">
    <source>
        <dbReference type="ARBA" id="ARBA00022723"/>
    </source>
</evidence>
<keyword evidence="4" id="KW-0808">Transferase</keyword>
<comment type="caution">
    <text evidence="14">The sequence shown here is derived from an EMBL/GenBank/DDBJ whole genome shotgun (WGS) entry which is preliminary data.</text>
</comment>
<evidence type="ECO:0000256" key="7">
    <source>
        <dbReference type="ARBA" id="ARBA00022771"/>
    </source>
</evidence>
<accession>A0A9W9CMT4</accession>
<sequence length="1154" mass="129900">MASDASSEVYDLLILVDATYSMFSYLESLKTSLPKVIAISNLTNSFERIGLLAYRDYSEANRNKDGMLEWSGWYDYNNLDAAGTVSADVLMTTAASLEPIGGGDYPEATKTGLARAYSLMREDATTIILLYTDAPPHCWMVADKDRGSNYYAEQAALKIIDSYDGFGPHFVDWVSTSQQLHQGPRKAHVFCFLDESLGSYPLNSGYYTYISTITRGACLSLTDAKPHSIAQVTVDVLLAWMGTEKTGSEKITVPAKLIRYRNGENIKKIKDEKDPIANSYFWAHNPATHAWQTLVRAQEERKVKDQLQANLAEVTVDSEVLKKHLPKKKTPVTDFAQRYAKDEGYKKVVVEQLRAIIETDVTSMSLNPVFGALWRAVCNDREYPARDELITAFGLHVDRIGNAEENARMKNWLEESYDYAAEILEMLKVVPAEQRYPCVYLDPTLAFRPAKRKGEKEDDDDDDDAEANRPATAFRRDELLEIGRSCDGRILRRLGKVLTQISFVESAADVPMHIASTTDAEVPRIPLALASKEHGWKFWKILLHVVLPGTMLALRPATVLAALAIRIGLKPLFEPAVAAMMSWRDKWNNVEVPETWNSSCLGLLLDADAEYRKQSKDHIVAIVEEANGLLLNLDRELFSKLVTYQHTGANLLTTLTANIGWTPEKTRMPVGPVVICHECGFPRSITIMVEKSGGKCGLCMAVDWTDAEHKKRCLQAQVTDRDNETSSATWVECSTRTCRAQYVCYNPNDLNVRPKCHYCRLQGSTGDHKRSNDTAPTLECTRCLSKVVWPNEWRAIAQTPFNCTACLTDRKTVVTVETNAEEICKENGGTWLLRNDHDVVKEPFKRSLFYSVSTVGPENFLQHVEVLPSLKPEPALTVRGKRIRNQDVLKADLLSWIQRRTAERSLCSLCFSTFPKKRILPACRRRGCHQQICEGCLNGWYGLNSAGSIINTAALFCPFCRRPPAARTLAAYGMGIHAVGDLRAAVEERGQWIHAWCYECGKARRYMERECARGAPEAVEKWKCEECNVSALERARVEEEEARQALALAARLDAQERHEARVEAQQRLHLAQRKRRELECPVKECPGCKTPTQKTYGCDHMTCIVRSCNTHWCWSCGKGFDSRSIYAHMSKEHGGMYTGGRGLDLYSDDEDEED</sequence>
<feature type="domain" description="RING-type" evidence="12">
    <location>
        <begin position="907"/>
        <end position="961"/>
    </location>
</feature>
<keyword evidence="8" id="KW-0833">Ubl conjugation pathway</keyword>
<feature type="domain" description="RING-type" evidence="13">
    <location>
        <begin position="903"/>
        <end position="1137"/>
    </location>
</feature>
<dbReference type="PROSITE" id="PS50089">
    <property type="entry name" value="ZF_RING_2"/>
    <property type="match status" value="1"/>
</dbReference>
<dbReference type="InterPro" id="IPR052969">
    <property type="entry name" value="Thr-specific_kinase-like"/>
</dbReference>
<dbReference type="Gene3D" id="3.40.50.410">
    <property type="entry name" value="von Willebrand factor, type A domain"/>
    <property type="match status" value="1"/>
</dbReference>
<dbReference type="PROSITE" id="PS51873">
    <property type="entry name" value="TRIAD"/>
    <property type="match status" value="1"/>
</dbReference>
<dbReference type="InterPro" id="IPR036465">
    <property type="entry name" value="vWFA_dom_sf"/>
</dbReference>
<dbReference type="EC" id="2.3.2.31" evidence="3"/>
<keyword evidence="9" id="KW-0862">Zinc</keyword>
<dbReference type="Proteomes" id="UP001140560">
    <property type="component" value="Unassembled WGS sequence"/>
</dbReference>
<evidence type="ECO:0000256" key="11">
    <source>
        <dbReference type="SAM" id="MobiDB-lite"/>
    </source>
</evidence>
<dbReference type="Pfam" id="PF22605">
    <property type="entry name" value="IBR_2"/>
    <property type="match status" value="1"/>
</dbReference>
<keyword evidence="15" id="KW-1185">Reference proteome</keyword>
<evidence type="ECO:0000313" key="15">
    <source>
        <dbReference type="Proteomes" id="UP001140560"/>
    </source>
</evidence>
<dbReference type="InterPro" id="IPR044066">
    <property type="entry name" value="TRIAD_supradom"/>
</dbReference>
<feature type="region of interest" description="Disordered" evidence="11">
    <location>
        <begin position="451"/>
        <end position="470"/>
    </location>
</feature>
<dbReference type="Gene3D" id="1.20.120.1750">
    <property type="match status" value="1"/>
</dbReference>
<gene>
    <name evidence="14" type="ORF">N0V83_005245</name>
</gene>
<dbReference type="SUPFAM" id="SSF53300">
    <property type="entry name" value="vWA-like"/>
    <property type="match status" value="1"/>
</dbReference>
<organism evidence="14 15">
    <name type="scientific">Neocucurbitaria cava</name>
    <dbReference type="NCBI Taxonomy" id="798079"/>
    <lineage>
        <taxon>Eukaryota</taxon>
        <taxon>Fungi</taxon>
        <taxon>Dikarya</taxon>
        <taxon>Ascomycota</taxon>
        <taxon>Pezizomycotina</taxon>
        <taxon>Dothideomycetes</taxon>
        <taxon>Pleosporomycetidae</taxon>
        <taxon>Pleosporales</taxon>
        <taxon>Pleosporineae</taxon>
        <taxon>Cucurbitariaceae</taxon>
        <taxon>Neocucurbitaria</taxon>
    </lineage>
</organism>
<dbReference type="OrthoDB" id="10009520at2759"/>
<protein>
    <recommendedName>
        <fullName evidence="3">RBR-type E3 ubiquitin transferase</fullName>
        <ecNumber evidence="3">2.3.2.31</ecNumber>
    </recommendedName>
</protein>
<evidence type="ECO:0000259" key="13">
    <source>
        <dbReference type="PROSITE" id="PS51873"/>
    </source>
</evidence>
<evidence type="ECO:0000256" key="8">
    <source>
        <dbReference type="ARBA" id="ARBA00022786"/>
    </source>
</evidence>
<comment type="catalytic activity">
    <reaction evidence="1">
        <text>[E2 ubiquitin-conjugating enzyme]-S-ubiquitinyl-L-cysteine + [acceptor protein]-L-lysine = [E2 ubiquitin-conjugating enzyme]-L-cysteine + [acceptor protein]-N(6)-ubiquitinyl-L-lysine.</text>
        <dbReference type="EC" id="2.3.2.31"/>
    </reaction>
</comment>
<dbReference type="AlphaFoldDB" id="A0A9W9CMT4"/>
<evidence type="ECO:0000256" key="3">
    <source>
        <dbReference type="ARBA" id="ARBA00012251"/>
    </source>
</evidence>
<evidence type="ECO:0000256" key="2">
    <source>
        <dbReference type="ARBA" id="ARBA00004906"/>
    </source>
</evidence>
<keyword evidence="7 10" id="KW-0863">Zinc-finger</keyword>
<evidence type="ECO:0000259" key="12">
    <source>
        <dbReference type="PROSITE" id="PS50089"/>
    </source>
</evidence>
<evidence type="ECO:0000256" key="4">
    <source>
        <dbReference type="ARBA" id="ARBA00022679"/>
    </source>
</evidence>
<keyword evidence="6" id="KW-0677">Repeat</keyword>
<dbReference type="PANTHER" id="PTHR47763">
    <property type="entry name" value="ALPHA-PROTEIN KINASE VWKA"/>
    <property type="match status" value="1"/>
</dbReference>
<dbReference type="InterPro" id="IPR054694">
    <property type="entry name" value="Parkin-like_IBR"/>
</dbReference>
<dbReference type="SUPFAM" id="SSF57850">
    <property type="entry name" value="RING/U-box"/>
    <property type="match status" value="2"/>
</dbReference>
<evidence type="ECO:0000256" key="1">
    <source>
        <dbReference type="ARBA" id="ARBA00001798"/>
    </source>
</evidence>
<evidence type="ECO:0000256" key="6">
    <source>
        <dbReference type="ARBA" id="ARBA00022737"/>
    </source>
</evidence>